<protein>
    <submittedName>
        <fullName evidence="1">Uncharacterized protein</fullName>
    </submittedName>
</protein>
<evidence type="ECO:0000313" key="2">
    <source>
        <dbReference type="Proteomes" id="UP001460270"/>
    </source>
</evidence>
<keyword evidence="2" id="KW-1185">Reference proteome</keyword>
<gene>
    <name evidence="1" type="ORF">WMY93_006031</name>
</gene>
<accession>A0AAW0PUX2</accession>
<proteinExistence type="predicted"/>
<evidence type="ECO:0000313" key="1">
    <source>
        <dbReference type="EMBL" id="KAK7929636.1"/>
    </source>
</evidence>
<dbReference type="Proteomes" id="UP001460270">
    <property type="component" value="Unassembled WGS sequence"/>
</dbReference>
<name>A0AAW0PUX2_9GOBI</name>
<dbReference type="AlphaFoldDB" id="A0AAW0PUX2"/>
<organism evidence="1 2">
    <name type="scientific">Mugilogobius chulae</name>
    <name type="common">yellowstripe goby</name>
    <dbReference type="NCBI Taxonomy" id="88201"/>
    <lineage>
        <taxon>Eukaryota</taxon>
        <taxon>Metazoa</taxon>
        <taxon>Chordata</taxon>
        <taxon>Craniata</taxon>
        <taxon>Vertebrata</taxon>
        <taxon>Euteleostomi</taxon>
        <taxon>Actinopterygii</taxon>
        <taxon>Neopterygii</taxon>
        <taxon>Teleostei</taxon>
        <taxon>Neoteleostei</taxon>
        <taxon>Acanthomorphata</taxon>
        <taxon>Gobiaria</taxon>
        <taxon>Gobiiformes</taxon>
        <taxon>Gobioidei</taxon>
        <taxon>Gobiidae</taxon>
        <taxon>Gobionellinae</taxon>
        <taxon>Mugilogobius</taxon>
    </lineage>
</organism>
<comment type="caution">
    <text evidence="1">The sequence shown here is derived from an EMBL/GenBank/DDBJ whole genome shotgun (WGS) entry which is preliminary data.</text>
</comment>
<sequence>MAQDILSQQMSSRRYRYIRNQPDLSALTFLPKTSVDDFNGLSFIWHVLYSDRESSLSSSLRLHLKCAVLACSELIYRAVPYLSAVSARGLEARRSTMVSLDFQQLVQMAIPACDLKCRISRISIPSLLASFQPQVLVKPISSPSNLYRLCALSRFMRMLCSLHI</sequence>
<dbReference type="EMBL" id="JBBPFD010000004">
    <property type="protein sequence ID" value="KAK7929636.1"/>
    <property type="molecule type" value="Genomic_DNA"/>
</dbReference>
<reference evidence="2" key="1">
    <citation type="submission" date="2024-04" db="EMBL/GenBank/DDBJ databases">
        <title>Salinicola lusitanus LLJ914,a marine bacterium isolated from the Okinawa Trough.</title>
        <authorList>
            <person name="Li J."/>
        </authorList>
    </citation>
    <scope>NUCLEOTIDE SEQUENCE [LARGE SCALE GENOMIC DNA]</scope>
</reference>